<organism evidence="2 3">
    <name type="scientific">Octopus vulgaris</name>
    <name type="common">Common octopus</name>
    <dbReference type="NCBI Taxonomy" id="6645"/>
    <lineage>
        <taxon>Eukaryota</taxon>
        <taxon>Metazoa</taxon>
        <taxon>Spiralia</taxon>
        <taxon>Lophotrochozoa</taxon>
        <taxon>Mollusca</taxon>
        <taxon>Cephalopoda</taxon>
        <taxon>Coleoidea</taxon>
        <taxon>Octopodiformes</taxon>
        <taxon>Octopoda</taxon>
        <taxon>Incirrata</taxon>
        <taxon>Octopodidae</taxon>
        <taxon>Octopus</taxon>
    </lineage>
</organism>
<protein>
    <recommendedName>
        <fullName evidence="1">Reverse transcriptase domain-containing protein</fullName>
    </recommendedName>
</protein>
<dbReference type="EMBL" id="OX597829">
    <property type="protein sequence ID" value="CAI9734548.1"/>
    <property type="molecule type" value="Genomic_DNA"/>
</dbReference>
<dbReference type="PANTHER" id="PTHR47027">
    <property type="entry name" value="REVERSE TRANSCRIPTASE DOMAIN-CONTAINING PROTEIN"/>
    <property type="match status" value="1"/>
</dbReference>
<keyword evidence="3" id="KW-1185">Reference proteome</keyword>
<dbReference type="AlphaFoldDB" id="A0AA36BI86"/>
<feature type="domain" description="Reverse transcriptase" evidence="1">
    <location>
        <begin position="20"/>
        <end position="277"/>
    </location>
</feature>
<evidence type="ECO:0000313" key="2">
    <source>
        <dbReference type="EMBL" id="CAI9734548.1"/>
    </source>
</evidence>
<evidence type="ECO:0000259" key="1">
    <source>
        <dbReference type="PROSITE" id="PS50878"/>
    </source>
</evidence>
<name>A0AA36BI86_OCTVU</name>
<dbReference type="InterPro" id="IPR000477">
    <property type="entry name" value="RT_dom"/>
</dbReference>
<dbReference type="PANTHER" id="PTHR47027:SF8">
    <property type="entry name" value="RIBONUCLEASE H"/>
    <property type="match status" value="1"/>
</dbReference>
<gene>
    <name evidence="2" type="ORF">OCTVUL_1B023104</name>
</gene>
<dbReference type="CDD" id="cd01650">
    <property type="entry name" value="RT_nLTR_like"/>
    <property type="match status" value="1"/>
</dbReference>
<dbReference type="Pfam" id="PF00078">
    <property type="entry name" value="RVT_1"/>
    <property type="match status" value="1"/>
</dbReference>
<dbReference type="PROSITE" id="PS50878">
    <property type="entry name" value="RT_POL"/>
    <property type="match status" value="1"/>
</dbReference>
<reference evidence="2" key="1">
    <citation type="submission" date="2023-08" db="EMBL/GenBank/DDBJ databases">
        <authorList>
            <person name="Alioto T."/>
            <person name="Alioto T."/>
            <person name="Gomez Garrido J."/>
        </authorList>
    </citation>
    <scope>NUCLEOTIDE SEQUENCE</scope>
</reference>
<dbReference type="InterPro" id="IPR043502">
    <property type="entry name" value="DNA/RNA_pol_sf"/>
</dbReference>
<evidence type="ECO:0000313" key="3">
    <source>
        <dbReference type="Proteomes" id="UP001162480"/>
    </source>
</evidence>
<sequence>MRRLNAMFQQAARKDKEKYWNEECARAEVAYRKGNMRELYQHVKKTRTITLIPHVSKILFKIIQKRLNTTIERELPEVQAGFRNGRGTRDHIANLRWIMEKAREYQQKLYMCFIDYSKAFDSIDHDKVWKCLKKMGTPLHLVQLIRSLYRNQVTTVRTPYGDTDWFEIGKGTRQGCILSPAAFNMYAEKVMRNAGLEDSSIGMRIRERNINNLRYADDTTLLAENKDLENLILLVKKECENLGCTSMLRKRSCQQQPQQTSVSRSIMKRSKWLLISSSLAPK</sequence>
<proteinExistence type="predicted"/>
<dbReference type="SUPFAM" id="SSF56672">
    <property type="entry name" value="DNA/RNA polymerases"/>
    <property type="match status" value="1"/>
</dbReference>
<dbReference type="Proteomes" id="UP001162480">
    <property type="component" value="Chromosome 16"/>
</dbReference>
<accession>A0AA36BI86</accession>